<keyword evidence="1" id="KW-0472">Membrane</keyword>
<reference evidence="2 3" key="2">
    <citation type="submission" date="2018-11" db="EMBL/GenBank/DDBJ databases">
        <authorList>
            <consortium name="Pathogen Informatics"/>
        </authorList>
    </citation>
    <scope>NUCLEOTIDE SEQUENCE [LARGE SCALE GENOMIC DNA]</scope>
    <source>
        <strain evidence="2 3">MHpl1</strain>
    </source>
</reference>
<gene>
    <name evidence="2" type="ORF">HPLM_LOCUS17830</name>
</gene>
<dbReference type="Proteomes" id="UP000268014">
    <property type="component" value="Unassembled WGS sequence"/>
</dbReference>
<keyword evidence="3" id="KW-1185">Reference proteome</keyword>
<evidence type="ECO:0000313" key="4">
    <source>
        <dbReference type="WBParaSite" id="HPLM_0001783801-mRNA-1"/>
    </source>
</evidence>
<dbReference type="OrthoDB" id="5876239at2759"/>
<proteinExistence type="predicted"/>
<dbReference type="EMBL" id="UZAF01020173">
    <property type="protein sequence ID" value="VDO67170.1"/>
    <property type="molecule type" value="Genomic_DNA"/>
</dbReference>
<protein>
    <submittedName>
        <fullName evidence="4">G_PROTEIN_RECEP_F1_2 domain-containing protein</fullName>
    </submittedName>
</protein>
<sequence length="105" mass="12040">MGTLMVFPFVTSPPFDIVMNEAIREHPHYNLERYGQFGGFEASASIISLMSLAIVMASPIFIFYLRRLILKTLNTYQQYTPSVILMAENCEPRMACASREMKRKP</sequence>
<dbReference type="Pfam" id="PF10317">
    <property type="entry name" value="7TM_GPCR_Srd"/>
    <property type="match status" value="1"/>
</dbReference>
<name>A0A0N4X0P0_HAEPC</name>
<dbReference type="AlphaFoldDB" id="A0A0N4X0P0"/>
<evidence type="ECO:0000313" key="3">
    <source>
        <dbReference type="Proteomes" id="UP000268014"/>
    </source>
</evidence>
<evidence type="ECO:0000313" key="2">
    <source>
        <dbReference type="EMBL" id="VDO67170.1"/>
    </source>
</evidence>
<organism evidence="4">
    <name type="scientific">Haemonchus placei</name>
    <name type="common">Barber's pole worm</name>
    <dbReference type="NCBI Taxonomy" id="6290"/>
    <lineage>
        <taxon>Eukaryota</taxon>
        <taxon>Metazoa</taxon>
        <taxon>Ecdysozoa</taxon>
        <taxon>Nematoda</taxon>
        <taxon>Chromadorea</taxon>
        <taxon>Rhabditida</taxon>
        <taxon>Rhabditina</taxon>
        <taxon>Rhabditomorpha</taxon>
        <taxon>Strongyloidea</taxon>
        <taxon>Trichostrongylidae</taxon>
        <taxon>Haemonchus</taxon>
    </lineage>
</organism>
<keyword evidence="1" id="KW-1133">Transmembrane helix</keyword>
<feature type="transmembrane region" description="Helical" evidence="1">
    <location>
        <begin position="42"/>
        <end position="65"/>
    </location>
</feature>
<dbReference type="InterPro" id="IPR019421">
    <property type="entry name" value="7TM_GPCR_serpentine_rcpt_Srd"/>
</dbReference>
<dbReference type="WBParaSite" id="HPLM_0001783801-mRNA-1">
    <property type="protein sequence ID" value="HPLM_0001783801-mRNA-1"/>
    <property type="gene ID" value="HPLM_0001783801"/>
</dbReference>
<keyword evidence="1" id="KW-0812">Transmembrane</keyword>
<accession>A0A0N4X0P0</accession>
<evidence type="ECO:0000256" key="1">
    <source>
        <dbReference type="SAM" id="Phobius"/>
    </source>
</evidence>
<reference evidence="4" key="1">
    <citation type="submission" date="2017-02" db="UniProtKB">
        <authorList>
            <consortium name="WormBaseParasite"/>
        </authorList>
    </citation>
    <scope>IDENTIFICATION</scope>
</reference>